<keyword evidence="2" id="KW-0732">Signal</keyword>
<feature type="domain" description="DUF8094" evidence="3">
    <location>
        <begin position="47"/>
        <end position="324"/>
    </location>
</feature>
<proteinExistence type="predicted"/>
<dbReference type="RefSeq" id="WP_132629378.1">
    <property type="nucleotide sequence ID" value="NZ_SMLD01000015.1"/>
</dbReference>
<protein>
    <recommendedName>
        <fullName evidence="3">DUF8094 domain-containing protein</fullName>
    </recommendedName>
</protein>
<reference evidence="4 5" key="1">
    <citation type="submission" date="2019-03" db="EMBL/GenBank/DDBJ databases">
        <title>Draft genome sequences of novel Actinobacteria.</title>
        <authorList>
            <person name="Sahin N."/>
            <person name="Ay H."/>
            <person name="Saygin H."/>
        </authorList>
    </citation>
    <scope>NUCLEOTIDE SEQUENCE [LARGE SCALE GENOMIC DNA]</scope>
    <source>
        <strain evidence="4 5">6K102</strain>
    </source>
</reference>
<comment type="caution">
    <text evidence="4">The sequence shown here is derived from an EMBL/GenBank/DDBJ whole genome shotgun (WGS) entry which is preliminary data.</text>
</comment>
<dbReference type="AlphaFoldDB" id="A0A4V2ZBJ7"/>
<dbReference type="Proteomes" id="UP000295136">
    <property type="component" value="Unassembled WGS sequence"/>
</dbReference>
<dbReference type="InterPro" id="IPR058407">
    <property type="entry name" value="DUF8094"/>
</dbReference>
<gene>
    <name evidence="4" type="ORF">E1295_08710</name>
</gene>
<feature type="signal peptide" evidence="2">
    <location>
        <begin position="1"/>
        <end position="21"/>
    </location>
</feature>
<evidence type="ECO:0000313" key="4">
    <source>
        <dbReference type="EMBL" id="TDE57195.1"/>
    </source>
</evidence>
<feature type="chain" id="PRO_5039147138" description="DUF8094 domain-containing protein" evidence="2">
    <location>
        <begin position="22"/>
        <end position="337"/>
    </location>
</feature>
<evidence type="ECO:0000259" key="3">
    <source>
        <dbReference type="Pfam" id="PF26366"/>
    </source>
</evidence>
<accession>A0A4V2ZBJ7</accession>
<dbReference type="Pfam" id="PF26366">
    <property type="entry name" value="DUF8094"/>
    <property type="match status" value="1"/>
</dbReference>
<feature type="region of interest" description="Disordered" evidence="1">
    <location>
        <begin position="26"/>
        <end position="49"/>
    </location>
</feature>
<feature type="compositionally biased region" description="Low complexity" evidence="1">
    <location>
        <begin position="34"/>
        <end position="46"/>
    </location>
</feature>
<dbReference type="EMBL" id="SMLD01000015">
    <property type="protein sequence ID" value="TDE57195.1"/>
    <property type="molecule type" value="Genomic_DNA"/>
</dbReference>
<evidence type="ECO:0000256" key="2">
    <source>
        <dbReference type="SAM" id="SignalP"/>
    </source>
</evidence>
<evidence type="ECO:0000256" key="1">
    <source>
        <dbReference type="SAM" id="MobiDB-lite"/>
    </source>
</evidence>
<keyword evidence="5" id="KW-1185">Reference proteome</keyword>
<sequence length="337" mass="36076">MTMRPLPLVLLALALPVAACTAPTGQAASAFGRPPSAAPSQEPAQPRGVVSVAEARTVLDQWDKAEADAQRQGGTGWTAAETGFAATMSKADSRAREMIGETVTTPRQAIVKPRFAIPGKVSGAAWFMAEFRRKGGTAWSQVIFKKTPDGWRMVFMSITSAKSRPPAVARDGDGLATALAPDDGDGLVASPRRIAQAHARLQATYGEDRDALRVFTTRAIPRLNADARRDERATLGNEWTMEVRSRPVAEVYALRTAKGGALVWYGIRQQNIHVARPGTTATMTFTDRVPAALSHGRSYERRAVLKSAGMYLAVVPRSPGPARVPAEWFISLSAGGS</sequence>
<organism evidence="4 5">
    <name type="scientific">Nonomuraea mesophila</name>
    <dbReference type="NCBI Taxonomy" id="2530382"/>
    <lineage>
        <taxon>Bacteria</taxon>
        <taxon>Bacillati</taxon>
        <taxon>Actinomycetota</taxon>
        <taxon>Actinomycetes</taxon>
        <taxon>Streptosporangiales</taxon>
        <taxon>Streptosporangiaceae</taxon>
        <taxon>Nonomuraea</taxon>
    </lineage>
</organism>
<name>A0A4V2ZBJ7_9ACTN</name>
<evidence type="ECO:0000313" key="5">
    <source>
        <dbReference type="Proteomes" id="UP000295136"/>
    </source>
</evidence>